<evidence type="ECO:0000256" key="1">
    <source>
        <dbReference type="ARBA" id="ARBA00004196"/>
    </source>
</evidence>
<dbReference type="SUPFAM" id="SSF111369">
    <property type="entry name" value="HlyD-like secretion proteins"/>
    <property type="match status" value="1"/>
</dbReference>
<feature type="domain" description="Multidrug resistance protein MdtA-like C-terminal permuted SH3" evidence="7">
    <location>
        <begin position="307"/>
        <end position="366"/>
    </location>
</feature>
<evidence type="ECO:0000256" key="2">
    <source>
        <dbReference type="ARBA" id="ARBA00009477"/>
    </source>
</evidence>
<evidence type="ECO:0000256" key="3">
    <source>
        <dbReference type="SAM" id="MobiDB-lite"/>
    </source>
</evidence>
<organism evidence="8 9">
    <name type="scientific">Pseudoduganella ginsengisoli</name>
    <dbReference type="NCBI Taxonomy" id="1462440"/>
    <lineage>
        <taxon>Bacteria</taxon>
        <taxon>Pseudomonadati</taxon>
        <taxon>Pseudomonadota</taxon>
        <taxon>Betaproteobacteria</taxon>
        <taxon>Burkholderiales</taxon>
        <taxon>Oxalobacteraceae</taxon>
        <taxon>Telluria group</taxon>
        <taxon>Pseudoduganella</taxon>
    </lineage>
</organism>
<dbReference type="InterPro" id="IPR058625">
    <property type="entry name" value="MdtA-like_BSH"/>
</dbReference>
<dbReference type="GO" id="GO:0046677">
    <property type="term" value="P:response to antibiotic"/>
    <property type="evidence" value="ECO:0007669"/>
    <property type="project" value="TreeGrafter"/>
</dbReference>
<dbReference type="EMBL" id="WNLA01000024">
    <property type="protein sequence ID" value="MTW05413.1"/>
    <property type="molecule type" value="Genomic_DNA"/>
</dbReference>
<dbReference type="Pfam" id="PF25917">
    <property type="entry name" value="BSH_RND"/>
    <property type="match status" value="1"/>
</dbReference>
<dbReference type="Pfam" id="PF25967">
    <property type="entry name" value="RND-MFP_C"/>
    <property type="match status" value="1"/>
</dbReference>
<dbReference type="Gene3D" id="2.40.30.170">
    <property type="match status" value="1"/>
</dbReference>
<evidence type="ECO:0000259" key="5">
    <source>
        <dbReference type="Pfam" id="PF25917"/>
    </source>
</evidence>
<dbReference type="InterPro" id="IPR058627">
    <property type="entry name" value="MdtA-like_C"/>
</dbReference>
<reference evidence="8 9" key="1">
    <citation type="submission" date="2019-11" db="EMBL/GenBank/DDBJ databases">
        <title>Type strains purchased from KCTC, JCM and DSMZ.</title>
        <authorList>
            <person name="Lu H."/>
        </authorList>
    </citation>
    <scope>NUCLEOTIDE SEQUENCE [LARGE SCALE GENOMIC DNA]</scope>
    <source>
        <strain evidence="8 9">KCTC 42409</strain>
    </source>
</reference>
<dbReference type="Proteomes" id="UP000484015">
    <property type="component" value="Unassembled WGS sequence"/>
</dbReference>
<dbReference type="PANTHER" id="PTHR30158">
    <property type="entry name" value="ACRA/E-RELATED COMPONENT OF DRUG EFFLUX TRANSPORTER"/>
    <property type="match status" value="1"/>
</dbReference>
<sequence length="410" mass="41990">MRSVPRCLPIAVLSLLAACGHKDEKAAAAPPPPPKVAVYTVAPAALTLSAELPGRLEASRIAQVRARIAGIVQARAYREGSDVKAGDLLFRIDPAQFQASYDSAQAAVAKAEANLAQAELKVKRYKPLVAAQAVSNQEYDDAVTAQKQAAADLATARAARQTAGLTLGYATVTAPISGRVGRALVTEGALVGQGEATPMAVVQTLDPIYVTITQSSTEVLRLRKALAEGKLKSAEGKNNAGSAKVTLTTEDGQPYAKSGKLLFSDVSVDESTGAITMRAEFPNPDRTLLPGMYVRARLEQAVNESGIAVPQQAVVRGPEGAAVLVVGADNKVTSVPVKADAAQDGSWIISSGLKGGEKIIVEGFQKTKPGGTVTPTPWQGPPAGNAPGQVSAPAPAATPGAAPASAAAAK</sequence>
<dbReference type="Gene3D" id="1.10.287.470">
    <property type="entry name" value="Helix hairpin bin"/>
    <property type="match status" value="1"/>
</dbReference>
<evidence type="ECO:0000259" key="4">
    <source>
        <dbReference type="Pfam" id="PF25876"/>
    </source>
</evidence>
<evidence type="ECO:0000313" key="8">
    <source>
        <dbReference type="EMBL" id="MTW05413.1"/>
    </source>
</evidence>
<feature type="compositionally biased region" description="Low complexity" evidence="3">
    <location>
        <begin position="366"/>
        <end position="377"/>
    </location>
</feature>
<feature type="compositionally biased region" description="Low complexity" evidence="3">
    <location>
        <begin position="392"/>
        <end position="410"/>
    </location>
</feature>
<evidence type="ECO:0000259" key="6">
    <source>
        <dbReference type="Pfam" id="PF25944"/>
    </source>
</evidence>
<dbReference type="Pfam" id="PF25876">
    <property type="entry name" value="HH_MFP_RND"/>
    <property type="match status" value="1"/>
</dbReference>
<feature type="region of interest" description="Disordered" evidence="3">
    <location>
        <begin position="366"/>
        <end position="410"/>
    </location>
</feature>
<feature type="domain" description="Multidrug resistance protein MdtA-like beta-barrel" evidence="6">
    <location>
        <begin position="207"/>
        <end position="300"/>
    </location>
</feature>
<protein>
    <submittedName>
        <fullName evidence="8">Efflux RND transporter periplasmic adaptor subunit</fullName>
    </submittedName>
</protein>
<dbReference type="Pfam" id="PF25944">
    <property type="entry name" value="Beta-barrel_RND"/>
    <property type="match status" value="1"/>
</dbReference>
<evidence type="ECO:0000313" key="9">
    <source>
        <dbReference type="Proteomes" id="UP000484015"/>
    </source>
</evidence>
<dbReference type="Gene3D" id="2.40.50.100">
    <property type="match status" value="1"/>
</dbReference>
<comment type="similarity">
    <text evidence="2">Belongs to the membrane fusion protein (MFP) (TC 8.A.1) family.</text>
</comment>
<name>A0A6L6Q6A6_9BURK</name>
<dbReference type="RefSeq" id="WP_155441763.1">
    <property type="nucleotide sequence ID" value="NZ_WNLA01000024.1"/>
</dbReference>
<dbReference type="PROSITE" id="PS51257">
    <property type="entry name" value="PROKAR_LIPOPROTEIN"/>
    <property type="match status" value="1"/>
</dbReference>
<dbReference type="GO" id="GO:0022857">
    <property type="term" value="F:transmembrane transporter activity"/>
    <property type="evidence" value="ECO:0007669"/>
    <property type="project" value="InterPro"/>
</dbReference>
<dbReference type="InterPro" id="IPR058624">
    <property type="entry name" value="MdtA-like_HH"/>
</dbReference>
<proteinExistence type="inferred from homology"/>
<accession>A0A6L6Q6A6</accession>
<evidence type="ECO:0000259" key="7">
    <source>
        <dbReference type="Pfam" id="PF25967"/>
    </source>
</evidence>
<dbReference type="GO" id="GO:0005886">
    <property type="term" value="C:plasma membrane"/>
    <property type="evidence" value="ECO:0007669"/>
    <property type="project" value="UniProtKB-SubCell"/>
</dbReference>
<dbReference type="InterPro" id="IPR058626">
    <property type="entry name" value="MdtA-like_b-barrel"/>
</dbReference>
<feature type="domain" description="Multidrug resistance protein MdtA-like barrel-sandwich hybrid" evidence="5">
    <location>
        <begin position="60"/>
        <end position="203"/>
    </location>
</feature>
<feature type="domain" description="Multidrug resistance protein MdtA-like alpha-helical hairpin" evidence="4">
    <location>
        <begin position="101"/>
        <end position="170"/>
    </location>
</feature>
<dbReference type="PANTHER" id="PTHR30158:SF3">
    <property type="entry name" value="MULTIDRUG EFFLUX PUMP SUBUNIT ACRA-RELATED"/>
    <property type="match status" value="1"/>
</dbReference>
<comment type="subcellular location">
    <subcellularLocation>
        <location evidence="1">Cell envelope</location>
    </subcellularLocation>
</comment>
<dbReference type="FunFam" id="2.40.420.20:FF:000001">
    <property type="entry name" value="Efflux RND transporter periplasmic adaptor subunit"/>
    <property type="match status" value="1"/>
</dbReference>
<dbReference type="InterPro" id="IPR006143">
    <property type="entry name" value="RND_pump_MFP"/>
</dbReference>
<dbReference type="OrthoDB" id="9783047at2"/>
<dbReference type="Gene3D" id="2.40.420.20">
    <property type="match status" value="1"/>
</dbReference>
<dbReference type="AlphaFoldDB" id="A0A6L6Q6A6"/>
<keyword evidence="9" id="KW-1185">Reference proteome</keyword>
<comment type="caution">
    <text evidence="8">The sequence shown here is derived from an EMBL/GenBank/DDBJ whole genome shotgun (WGS) entry which is preliminary data.</text>
</comment>
<gene>
    <name evidence="8" type="ORF">GM668_25350</name>
</gene>
<dbReference type="NCBIfam" id="TIGR01730">
    <property type="entry name" value="RND_mfp"/>
    <property type="match status" value="1"/>
</dbReference>